<organism evidence="1 2">
    <name type="scientific">Glutamicibacter soli</name>
    <dbReference type="NCBI Taxonomy" id="453836"/>
    <lineage>
        <taxon>Bacteria</taxon>
        <taxon>Bacillati</taxon>
        <taxon>Actinomycetota</taxon>
        <taxon>Actinomycetes</taxon>
        <taxon>Micrococcales</taxon>
        <taxon>Micrococcaceae</taxon>
        <taxon>Glutamicibacter</taxon>
    </lineage>
</organism>
<dbReference type="RefSeq" id="WP_161449089.1">
    <property type="nucleotide sequence ID" value="NZ_WYDN01000007.1"/>
</dbReference>
<dbReference type="AlphaFoldDB" id="A0A6L9G5V6"/>
<evidence type="ECO:0000313" key="2">
    <source>
        <dbReference type="Proteomes" id="UP000477543"/>
    </source>
</evidence>
<comment type="caution">
    <text evidence="1">The sequence shown here is derived from an EMBL/GenBank/DDBJ whole genome shotgun (WGS) entry which is preliminary data.</text>
</comment>
<dbReference type="Proteomes" id="UP000477543">
    <property type="component" value="Unassembled WGS sequence"/>
</dbReference>
<evidence type="ECO:0000313" key="1">
    <source>
        <dbReference type="EMBL" id="NAZ16343.1"/>
    </source>
</evidence>
<proteinExistence type="predicted"/>
<gene>
    <name evidence="1" type="ORF">GT020_09735</name>
</gene>
<sequence>MAREAERWALFPAAVSARRDLQPLETQNLAAGGLDAQLLIEPLRVKVTAVDAHGEILGFSEIGT</sequence>
<protein>
    <submittedName>
        <fullName evidence="1">Uncharacterized protein</fullName>
    </submittedName>
</protein>
<name>A0A6L9G5V6_9MICC</name>
<dbReference type="EMBL" id="WYDN01000007">
    <property type="protein sequence ID" value="NAZ16343.1"/>
    <property type="molecule type" value="Genomic_DNA"/>
</dbReference>
<accession>A0A6L9G5V6</accession>
<reference evidence="1 2" key="1">
    <citation type="submission" date="2020-01" db="EMBL/GenBank/DDBJ databases">
        <title>Glutamicibacter soli M275.</title>
        <authorList>
            <person name="Meng X."/>
        </authorList>
    </citation>
    <scope>NUCLEOTIDE SEQUENCE [LARGE SCALE GENOMIC DNA]</scope>
    <source>
        <strain evidence="1 2">M275</strain>
    </source>
</reference>